<feature type="transmembrane region" description="Helical" evidence="10">
    <location>
        <begin position="366"/>
        <end position="384"/>
    </location>
</feature>
<protein>
    <submittedName>
        <fullName evidence="12">Glycosyltransferase family 2 protein</fullName>
    </submittedName>
</protein>
<keyword evidence="3" id="KW-0808">Transferase</keyword>
<feature type="transmembrane region" description="Helical" evidence="10">
    <location>
        <begin position="467"/>
        <end position="488"/>
    </location>
</feature>
<dbReference type="Pfam" id="PF02836">
    <property type="entry name" value="Glyco_hydro_2_C"/>
    <property type="match status" value="1"/>
</dbReference>
<evidence type="ECO:0000256" key="3">
    <source>
        <dbReference type="ARBA" id="ARBA00022679"/>
    </source>
</evidence>
<evidence type="ECO:0000313" key="13">
    <source>
        <dbReference type="Proteomes" id="UP001449657"/>
    </source>
</evidence>
<reference evidence="12 13" key="1">
    <citation type="submission" date="2024-03" db="EMBL/GenBank/DDBJ databases">
        <title>Chitinophaga caseinilytica sp. nov., a casein hydrolysing bacterium isolated from forest soil.</title>
        <authorList>
            <person name="Lee D.S."/>
            <person name="Han D.M."/>
            <person name="Baek J.H."/>
            <person name="Choi D.G."/>
            <person name="Jeon J.H."/>
            <person name="Jeon C.O."/>
        </authorList>
    </citation>
    <scope>NUCLEOTIDE SEQUENCE [LARGE SCALE GENOMIC DNA]</scope>
    <source>
        <strain evidence="12 13">KACC 19118</strain>
    </source>
</reference>
<dbReference type="InterPro" id="IPR029044">
    <property type="entry name" value="Nucleotide-diphossugar_trans"/>
</dbReference>
<evidence type="ECO:0000256" key="8">
    <source>
        <dbReference type="ARBA" id="ARBA00023295"/>
    </source>
</evidence>
<dbReference type="PROSITE" id="PS51764">
    <property type="entry name" value="GH26"/>
    <property type="match status" value="1"/>
</dbReference>
<evidence type="ECO:0000256" key="7">
    <source>
        <dbReference type="ARBA" id="ARBA00023136"/>
    </source>
</evidence>
<dbReference type="RefSeq" id="WP_341840311.1">
    <property type="nucleotide sequence ID" value="NZ_CP149792.1"/>
</dbReference>
<dbReference type="Gene3D" id="3.20.20.80">
    <property type="entry name" value="Glycosidases"/>
    <property type="match status" value="2"/>
</dbReference>
<dbReference type="Gene3D" id="3.90.550.10">
    <property type="entry name" value="Spore Coat Polysaccharide Biosynthesis Protein SpsA, Chain A"/>
    <property type="match status" value="1"/>
</dbReference>
<accession>A0ABZ2Z4X6</accession>
<keyword evidence="4 10" id="KW-0812">Transmembrane</keyword>
<dbReference type="SUPFAM" id="SSF53448">
    <property type="entry name" value="Nucleotide-diphospho-sugar transferases"/>
    <property type="match status" value="1"/>
</dbReference>
<evidence type="ECO:0000256" key="10">
    <source>
        <dbReference type="SAM" id="Phobius"/>
    </source>
</evidence>
<evidence type="ECO:0000256" key="5">
    <source>
        <dbReference type="ARBA" id="ARBA00022801"/>
    </source>
</evidence>
<evidence type="ECO:0000313" key="12">
    <source>
        <dbReference type="EMBL" id="WZN45559.1"/>
    </source>
</evidence>
<keyword evidence="7 10" id="KW-0472">Membrane</keyword>
<keyword evidence="13" id="KW-1185">Reference proteome</keyword>
<feature type="transmembrane region" description="Helical" evidence="10">
    <location>
        <begin position="21"/>
        <end position="38"/>
    </location>
</feature>
<gene>
    <name evidence="12" type="ORF">WJU22_21910</name>
</gene>
<comment type="subcellular location">
    <subcellularLocation>
        <location evidence="1">Membrane</location>
        <topology evidence="1">Multi-pass membrane protein</topology>
    </subcellularLocation>
</comment>
<sequence>MKGKLEPVTPPSKREMFTLRLMLLLGTASIGVLLIVLFRRTQIGYAPLYWVLMAGITFNCLAVLHEWYHYAAIRVPAVPEPKHPFTVDVLTTYFPGEPYEMIVETLTAIRAMTYPHTAWLCDEANDPYLREVCDRLGVRHVTRTVRKDAKAGNINNALQYATGELCVVLDPDHVPSPDFLDAVVHHFNDPAIGFVQIVQAYSNLGDSIIAKGAAQQTFQFYGPIMSTMNSYGTVLAIGANCTFRRAALDSIGGHAAGLAEDMHTAMHLHAKGWKSVYVPIVLTRGLVPNTLSAYYSQQLKWARGTFELLVTSYPKLFRQFTWLQRIHYGTIPLHYLAGVVFLINFLVPVIALVTGHIPFRADLVEFSLFAFPAIASILLIRHYVQRWVMEEKERGFHIVGGLLFIGTWWIYLLGLVYTIARKKVPYLPTPKDDSGPDDWRLNIPNIAILVISLAAIVYGLNYDWNPYSLFMAGIAGVNCLIMIFNIIASLPLRKIPAKYGWVKTMLIVPLLLKRQFWVFRHLHLYSGIRKLGLPLLLAAIGLSWYFTSGYRHAPEVRLLPRHDVFYTGVYNPAGQGMPRMQITSLYIAWGNGPEHLLPDSLAAVYNGGSIPMITWEPWRSKFGLSIDGLKDEQKIMSLIPTGIFDSYLERFADQVKALDRPLFLRFAHEPDNPDYPWSPSGGNTPEEFRTAWRYVHTLFLRRGAVNAIWVWNPWKAAHAASYFPGRAYVDWLGVTVLNYGPEHGGKGWNTFESLYQPFDSLPLFRSGLPVMIAEMGSIPDAGNQEGWFRDAFQAISTRFPNIHAQVFFNTAHDTNVPHGDTAKFLDWTIRQPGQLMAALHGSPRLSAPLAQIPPIVTPASEADLPARYKLPEDIRGLIYQKGDSWFRNRYALTRREAARDMQQMQQLGVNTIRRYGPGVYDRNVLAEAASHGIRIHYGFWLPNVNDMDKDSAALARMRESILKAIVRRRNDTAITAWHLGNNAWQRLATQHYKPALLYQQQRYLRWMEQLAAAIKAADPSRPVTTDVLFNPGTAPELAWLRQQLPAIDAFGLEATGDTMGLSAQLAGNVPCFISKIPVAAYAKLPPAPAFLTTLQDQETRDFVSFDGLTDHNGRKKPDWHLVAKLWKQAPAPPPLPGVKILRPSRTVLPGTQLTYNVLLSAGAGWRLPEPGKDKLRYEWYLVQTDHYGYPFQLQRVGEGPFLKLTIPSEPMQYRLYLVATRNGSVTTDYSPLHTPLFLQNMHPR</sequence>
<feature type="domain" description="GH26" evidence="11">
    <location>
        <begin position="528"/>
        <end position="832"/>
    </location>
</feature>
<dbReference type="InterPro" id="IPR022790">
    <property type="entry name" value="GH26_dom"/>
</dbReference>
<feature type="transmembrane region" description="Helical" evidence="10">
    <location>
        <begin position="439"/>
        <end position="460"/>
    </location>
</feature>
<dbReference type="InterPro" id="IPR050321">
    <property type="entry name" value="Glycosyltr_2/OpgH_subfam"/>
</dbReference>
<keyword evidence="2" id="KW-0328">Glycosyltransferase</keyword>
<dbReference type="Proteomes" id="UP001449657">
    <property type="component" value="Chromosome"/>
</dbReference>
<dbReference type="Pfam" id="PF02156">
    <property type="entry name" value="Glyco_hydro_26"/>
    <property type="match status" value="1"/>
</dbReference>
<proteinExistence type="inferred from homology"/>
<keyword evidence="5 9" id="KW-0378">Hydrolase</keyword>
<evidence type="ECO:0000256" key="9">
    <source>
        <dbReference type="PROSITE-ProRule" id="PRU01100"/>
    </source>
</evidence>
<feature type="active site" description="Nucleophile" evidence="9">
    <location>
        <position position="774"/>
    </location>
</feature>
<dbReference type="EMBL" id="CP150096">
    <property type="protein sequence ID" value="WZN45559.1"/>
    <property type="molecule type" value="Genomic_DNA"/>
</dbReference>
<dbReference type="InterPro" id="IPR006103">
    <property type="entry name" value="Glyco_hydro_2_cat"/>
</dbReference>
<dbReference type="InterPro" id="IPR017853">
    <property type="entry name" value="GH"/>
</dbReference>
<feature type="transmembrane region" description="Helical" evidence="10">
    <location>
        <begin position="44"/>
        <end position="64"/>
    </location>
</feature>
<dbReference type="InterPro" id="IPR001173">
    <property type="entry name" value="Glyco_trans_2-like"/>
</dbReference>
<dbReference type="CDD" id="cd06421">
    <property type="entry name" value="CESA_CelA_like"/>
    <property type="match status" value="1"/>
</dbReference>
<dbReference type="Pfam" id="PF13632">
    <property type="entry name" value="Glyco_trans_2_3"/>
    <property type="match status" value="1"/>
</dbReference>
<dbReference type="PANTHER" id="PTHR43867:SF2">
    <property type="entry name" value="CELLULOSE SYNTHASE CATALYTIC SUBUNIT A [UDP-FORMING]"/>
    <property type="match status" value="1"/>
</dbReference>
<feature type="transmembrane region" description="Helical" evidence="10">
    <location>
        <begin position="333"/>
        <end position="354"/>
    </location>
</feature>
<comment type="similarity">
    <text evidence="9">Belongs to the glycosyl hydrolase 26 family.</text>
</comment>
<organism evidence="12 13">
    <name type="scientific">Chitinophaga caseinilytica</name>
    <dbReference type="NCBI Taxonomy" id="2267521"/>
    <lineage>
        <taxon>Bacteria</taxon>
        <taxon>Pseudomonadati</taxon>
        <taxon>Bacteroidota</taxon>
        <taxon>Chitinophagia</taxon>
        <taxon>Chitinophagales</taxon>
        <taxon>Chitinophagaceae</taxon>
        <taxon>Chitinophaga</taxon>
    </lineage>
</organism>
<dbReference type="PANTHER" id="PTHR43867">
    <property type="entry name" value="CELLULOSE SYNTHASE CATALYTIC SUBUNIT A [UDP-FORMING]"/>
    <property type="match status" value="1"/>
</dbReference>
<evidence type="ECO:0000256" key="2">
    <source>
        <dbReference type="ARBA" id="ARBA00022676"/>
    </source>
</evidence>
<evidence type="ECO:0000256" key="1">
    <source>
        <dbReference type="ARBA" id="ARBA00004141"/>
    </source>
</evidence>
<dbReference type="SUPFAM" id="SSF51445">
    <property type="entry name" value="(Trans)glycosidases"/>
    <property type="match status" value="2"/>
</dbReference>
<keyword evidence="6 10" id="KW-1133">Transmembrane helix</keyword>
<evidence type="ECO:0000256" key="4">
    <source>
        <dbReference type="ARBA" id="ARBA00022692"/>
    </source>
</evidence>
<feature type="active site" description="Proton donor" evidence="9">
    <location>
        <position position="669"/>
    </location>
</feature>
<evidence type="ECO:0000256" key="6">
    <source>
        <dbReference type="ARBA" id="ARBA00022989"/>
    </source>
</evidence>
<name>A0ABZ2Z4X6_9BACT</name>
<feature type="transmembrane region" description="Helical" evidence="10">
    <location>
        <begin position="396"/>
        <end position="419"/>
    </location>
</feature>
<evidence type="ECO:0000259" key="11">
    <source>
        <dbReference type="PROSITE" id="PS51764"/>
    </source>
</evidence>
<keyword evidence="8 9" id="KW-0326">Glycosidase</keyword>